<dbReference type="InterPro" id="IPR026392">
    <property type="entry name" value="Exo/Archaeosortase_dom"/>
</dbReference>
<name>A0ABU9BPU5_9BURK</name>
<keyword evidence="2" id="KW-1003">Cell membrane</keyword>
<dbReference type="EMBL" id="JBBUTG010000003">
    <property type="protein sequence ID" value="MEK8030665.1"/>
    <property type="molecule type" value="Genomic_DNA"/>
</dbReference>
<keyword evidence="4 8" id="KW-0812">Transmembrane</keyword>
<evidence type="ECO:0000256" key="4">
    <source>
        <dbReference type="ARBA" id="ARBA00022692"/>
    </source>
</evidence>
<feature type="transmembrane region" description="Helical" evidence="8">
    <location>
        <begin position="266"/>
        <end position="286"/>
    </location>
</feature>
<evidence type="ECO:0000313" key="9">
    <source>
        <dbReference type="EMBL" id="MEK8030665.1"/>
    </source>
</evidence>
<dbReference type="NCBIfam" id="TIGR04178">
    <property type="entry name" value="exo_archaeo"/>
    <property type="match status" value="1"/>
</dbReference>
<gene>
    <name evidence="9" type="primary">xrtB</name>
    <name evidence="9" type="ORF">AACH06_07480</name>
</gene>
<evidence type="ECO:0000256" key="5">
    <source>
        <dbReference type="ARBA" id="ARBA00022801"/>
    </source>
</evidence>
<proteinExistence type="predicted"/>
<evidence type="ECO:0000256" key="8">
    <source>
        <dbReference type="SAM" id="Phobius"/>
    </source>
</evidence>
<dbReference type="InterPro" id="IPR017544">
    <property type="entry name" value="Exosortase-2"/>
</dbReference>
<dbReference type="Pfam" id="PF09721">
    <property type="entry name" value="Exosortase_EpsH"/>
    <property type="match status" value="1"/>
</dbReference>
<sequence length="296" mass="32524">MKPDIPTGSAMPAARGLRAWLPWALFAVGFAVLFGPTLRDLWTVIWSTEEQGHGRIVLLLCLWLFWRERQALTWQPGVDTPRLSWGWTLLALALLLHVFGRSQRILSAQTMAAIPAVAAGLLLLRGTRPLAAIWFPLLFMCFLVPLPAALVESVTQPMKLAVSTVAANLLYGVGYPVARSGVILQVGPYQLLVADACAGLYTLFTLEAMGLLYLNLVRSASWWRNLVLALMIVPISFVANVIRVISLALITYHWGDAAGQGFLHELAGIVLFLSALLLIVACDSVLRWRQRSARSS</sequence>
<dbReference type="NCBIfam" id="TIGR03113">
    <property type="entry name" value="exosort_XrtB"/>
    <property type="match status" value="1"/>
</dbReference>
<protein>
    <submittedName>
        <fullName evidence="9">Exosortase B</fullName>
    </submittedName>
</protein>
<dbReference type="RefSeq" id="WP_341425025.1">
    <property type="nucleotide sequence ID" value="NZ_JBBUTG010000003.1"/>
</dbReference>
<reference evidence="9 10" key="1">
    <citation type="submission" date="2024-04" db="EMBL/GenBank/DDBJ databases">
        <title>Novel species of the genus Ideonella isolated from streams.</title>
        <authorList>
            <person name="Lu H."/>
        </authorList>
    </citation>
    <scope>NUCLEOTIDE SEQUENCE [LARGE SCALE GENOMIC DNA]</scope>
    <source>
        <strain evidence="9 10">DXS29W</strain>
    </source>
</reference>
<feature type="transmembrane region" description="Helical" evidence="8">
    <location>
        <begin position="226"/>
        <end position="254"/>
    </location>
</feature>
<organism evidence="9 10">
    <name type="scientific">Ideonella lacteola</name>
    <dbReference type="NCBI Taxonomy" id="2984193"/>
    <lineage>
        <taxon>Bacteria</taxon>
        <taxon>Pseudomonadati</taxon>
        <taxon>Pseudomonadota</taxon>
        <taxon>Betaproteobacteria</taxon>
        <taxon>Burkholderiales</taxon>
        <taxon>Sphaerotilaceae</taxon>
        <taxon>Ideonella</taxon>
    </lineage>
</organism>
<dbReference type="NCBIfam" id="TIGR02602">
    <property type="entry name" value="8TM_EpsH"/>
    <property type="match status" value="1"/>
</dbReference>
<feature type="transmembrane region" description="Helical" evidence="8">
    <location>
        <begin position="189"/>
        <end position="214"/>
    </location>
</feature>
<feature type="transmembrane region" description="Helical" evidence="8">
    <location>
        <begin position="158"/>
        <end position="177"/>
    </location>
</feature>
<feature type="transmembrane region" description="Helical" evidence="8">
    <location>
        <begin position="130"/>
        <end position="151"/>
    </location>
</feature>
<comment type="subcellular location">
    <subcellularLocation>
        <location evidence="1">Cell membrane</location>
        <topology evidence="1">Multi-pass membrane protein</topology>
    </subcellularLocation>
</comment>
<keyword evidence="6 8" id="KW-1133">Transmembrane helix</keyword>
<dbReference type="InterPro" id="IPR013426">
    <property type="entry name" value="EpsH-like"/>
</dbReference>
<accession>A0ABU9BPU5</accession>
<evidence type="ECO:0000256" key="6">
    <source>
        <dbReference type="ARBA" id="ARBA00022989"/>
    </source>
</evidence>
<dbReference type="Proteomes" id="UP001371218">
    <property type="component" value="Unassembled WGS sequence"/>
</dbReference>
<keyword evidence="10" id="KW-1185">Reference proteome</keyword>
<evidence type="ECO:0000256" key="1">
    <source>
        <dbReference type="ARBA" id="ARBA00004651"/>
    </source>
</evidence>
<keyword evidence="7 8" id="KW-0472">Membrane</keyword>
<comment type="caution">
    <text evidence="9">The sequence shown here is derived from an EMBL/GenBank/DDBJ whole genome shotgun (WGS) entry which is preliminary data.</text>
</comment>
<evidence type="ECO:0000256" key="7">
    <source>
        <dbReference type="ARBA" id="ARBA00023136"/>
    </source>
</evidence>
<feature type="transmembrane region" description="Helical" evidence="8">
    <location>
        <begin position="106"/>
        <end position="124"/>
    </location>
</feature>
<evidence type="ECO:0000256" key="2">
    <source>
        <dbReference type="ARBA" id="ARBA00022475"/>
    </source>
</evidence>
<evidence type="ECO:0000313" key="10">
    <source>
        <dbReference type="Proteomes" id="UP001371218"/>
    </source>
</evidence>
<evidence type="ECO:0000256" key="3">
    <source>
        <dbReference type="ARBA" id="ARBA00022670"/>
    </source>
</evidence>
<feature type="transmembrane region" description="Helical" evidence="8">
    <location>
        <begin position="20"/>
        <end position="38"/>
    </location>
</feature>
<keyword evidence="3" id="KW-0645">Protease</keyword>
<feature type="transmembrane region" description="Helical" evidence="8">
    <location>
        <begin position="82"/>
        <end position="99"/>
    </location>
</feature>
<keyword evidence="5" id="KW-0378">Hydrolase</keyword>
<dbReference type="InterPro" id="IPR019127">
    <property type="entry name" value="Exosortase"/>
</dbReference>